<dbReference type="Gene3D" id="1.25.40.20">
    <property type="entry name" value="Ankyrin repeat-containing domain"/>
    <property type="match status" value="1"/>
</dbReference>
<evidence type="ECO:0000256" key="3">
    <source>
        <dbReference type="ARBA" id="ARBA00022737"/>
    </source>
</evidence>
<comment type="subcellular location">
    <subcellularLocation>
        <location evidence="1">Cell projection</location>
        <location evidence="1">Cilium</location>
    </subcellularLocation>
</comment>
<keyword evidence="7" id="KW-0969">Cilium</keyword>
<evidence type="ECO:0000256" key="8">
    <source>
        <dbReference type="ARBA" id="ARBA00023273"/>
    </source>
</evidence>
<keyword evidence="6 9" id="KW-0040">ANK repeat</keyword>
<dbReference type="PROSITE" id="PS50088">
    <property type="entry name" value="ANK_REPEAT"/>
    <property type="match status" value="2"/>
</dbReference>
<evidence type="ECO:0000256" key="1">
    <source>
        <dbReference type="ARBA" id="ARBA00004138"/>
    </source>
</evidence>
<keyword evidence="2" id="KW-0479">Metal-binding</keyword>
<sequence>MNEQQKEIFERISKNEVAELKMLLLQVKEVDFVDDNGMTPLQHASYKGNKECVQMFLDRGANVNASKHEYNYTALHFAALSGNVDVCLLLLHADADANATNSVGRTASQMAAFVSNHGVVAVINNYVPKGDIEYYTKIQGQQQEPYLPPVLLESFHKFVIQVNMHPVKIALTLQRLGGFAENLKTIRKVLEMMAEREVQRKSEINEIMSFKFHYLGYVVSEIIKCREYFQARKEAGSEMKNDFVELFAKRVLKEGKQGVLDYLEWMIRECVRDFPFREFTIFKQIVSQLANKDNEGAALDVIKWAIYGQRGFQDTVTYCSSCGEEKPDKKCSKCKEVQYCDRECQRLHWFMHKKTCTRPEAVATNSSGGTPAKKDLDVEHISSELQNLMSN</sequence>
<dbReference type="PROSITE" id="PS50865">
    <property type="entry name" value="ZF_MYND_2"/>
    <property type="match status" value="1"/>
</dbReference>
<evidence type="ECO:0000313" key="12">
    <source>
        <dbReference type="EMBL" id="JAV03524.1"/>
    </source>
</evidence>
<dbReference type="InterPro" id="IPR002893">
    <property type="entry name" value="Znf_MYND"/>
</dbReference>
<accession>A0A1L8DB31</accession>
<dbReference type="InterPro" id="IPR002110">
    <property type="entry name" value="Ankyrin_rpt"/>
</dbReference>
<evidence type="ECO:0000256" key="4">
    <source>
        <dbReference type="ARBA" id="ARBA00022771"/>
    </source>
</evidence>
<name>A0A1L8DB31_9DIPT</name>
<evidence type="ECO:0000256" key="2">
    <source>
        <dbReference type="ARBA" id="ARBA00022723"/>
    </source>
</evidence>
<evidence type="ECO:0000256" key="9">
    <source>
        <dbReference type="PROSITE-ProRule" id="PRU00023"/>
    </source>
</evidence>
<feature type="repeat" description="ANK" evidence="9">
    <location>
        <begin position="70"/>
        <end position="102"/>
    </location>
</feature>
<dbReference type="CDD" id="cd23020">
    <property type="entry name" value="zf-HIT"/>
    <property type="match status" value="1"/>
</dbReference>
<dbReference type="Gene3D" id="6.10.140.2220">
    <property type="match status" value="1"/>
</dbReference>
<dbReference type="AlphaFoldDB" id="A0A1L8DB31"/>
<dbReference type="EMBL" id="GFDF01010560">
    <property type="protein sequence ID" value="JAV03524.1"/>
    <property type="molecule type" value="Transcribed_RNA"/>
</dbReference>
<protein>
    <submittedName>
        <fullName evidence="12">Putative mynd zn-finger and ankyrin repeat protein</fullName>
    </submittedName>
</protein>
<dbReference type="InterPro" id="IPR036770">
    <property type="entry name" value="Ankyrin_rpt-contain_sf"/>
</dbReference>
<dbReference type="Pfam" id="PF12796">
    <property type="entry name" value="Ank_2"/>
    <property type="match status" value="1"/>
</dbReference>
<dbReference type="GO" id="GO:0005929">
    <property type="term" value="C:cilium"/>
    <property type="evidence" value="ECO:0007669"/>
    <property type="project" value="UniProtKB-SubCell"/>
</dbReference>
<reference evidence="12" key="1">
    <citation type="submission" date="2016-12" db="EMBL/GenBank/DDBJ databases">
        <title>An insight into the sialome and mialome of the sand fly, Nyssomyia neivai.</title>
        <authorList>
            <person name="Sebastian V."/>
            <person name="Goulart T.M."/>
            <person name="Oliveira W."/>
            <person name="Calvo E."/>
            <person name="Oliveira L.F."/>
            <person name="Pinto M.C."/>
            <person name="Rosselino A.M."/>
            <person name="Ribeiro J.M."/>
        </authorList>
    </citation>
    <scope>NUCLEOTIDE SEQUENCE</scope>
</reference>
<proteinExistence type="predicted"/>
<dbReference type="PROSITE" id="PS01360">
    <property type="entry name" value="ZF_MYND_1"/>
    <property type="match status" value="1"/>
</dbReference>
<dbReference type="Pfam" id="PF01753">
    <property type="entry name" value="zf-MYND"/>
    <property type="match status" value="1"/>
</dbReference>
<dbReference type="PROSITE" id="PS50297">
    <property type="entry name" value="ANK_REP_REGION"/>
    <property type="match status" value="2"/>
</dbReference>
<evidence type="ECO:0000259" key="11">
    <source>
        <dbReference type="PROSITE" id="PS50865"/>
    </source>
</evidence>
<dbReference type="GO" id="GO:0008270">
    <property type="term" value="F:zinc ion binding"/>
    <property type="evidence" value="ECO:0007669"/>
    <property type="project" value="UniProtKB-KW"/>
</dbReference>
<keyword evidence="5" id="KW-0862">Zinc</keyword>
<dbReference type="SMART" id="SM00248">
    <property type="entry name" value="ANK"/>
    <property type="match status" value="2"/>
</dbReference>
<dbReference type="SUPFAM" id="SSF48403">
    <property type="entry name" value="Ankyrin repeat"/>
    <property type="match status" value="1"/>
</dbReference>
<keyword evidence="8" id="KW-0966">Cell projection</keyword>
<dbReference type="PANTHER" id="PTHR24150:SF8">
    <property type="entry name" value="ANKYRIN REPEAT AND MYND DOMAIN-CONTAINING PROTEIN 2"/>
    <property type="match status" value="1"/>
</dbReference>
<feature type="domain" description="MYND-type" evidence="11">
    <location>
        <begin position="319"/>
        <end position="356"/>
    </location>
</feature>
<dbReference type="InterPro" id="IPR052452">
    <property type="entry name" value="Ankyrin-MYND_dom_contain_2"/>
</dbReference>
<evidence type="ECO:0000256" key="6">
    <source>
        <dbReference type="ARBA" id="ARBA00023043"/>
    </source>
</evidence>
<keyword evidence="3" id="KW-0677">Repeat</keyword>
<dbReference type="SUPFAM" id="SSF144232">
    <property type="entry name" value="HIT/MYND zinc finger-like"/>
    <property type="match status" value="1"/>
</dbReference>
<keyword evidence="4 10" id="KW-0863">Zinc-finger</keyword>
<feature type="repeat" description="ANK" evidence="9">
    <location>
        <begin position="36"/>
        <end position="68"/>
    </location>
</feature>
<evidence type="ECO:0000256" key="7">
    <source>
        <dbReference type="ARBA" id="ARBA00023069"/>
    </source>
</evidence>
<dbReference type="PANTHER" id="PTHR24150">
    <property type="entry name" value="ANKYRIN REPEAT AND MYND DOMAIN-CONTAINING PROTEIN 2"/>
    <property type="match status" value="1"/>
</dbReference>
<organism evidence="12">
    <name type="scientific">Nyssomyia neivai</name>
    <dbReference type="NCBI Taxonomy" id="330878"/>
    <lineage>
        <taxon>Eukaryota</taxon>
        <taxon>Metazoa</taxon>
        <taxon>Ecdysozoa</taxon>
        <taxon>Arthropoda</taxon>
        <taxon>Hexapoda</taxon>
        <taxon>Insecta</taxon>
        <taxon>Pterygota</taxon>
        <taxon>Neoptera</taxon>
        <taxon>Endopterygota</taxon>
        <taxon>Diptera</taxon>
        <taxon>Nematocera</taxon>
        <taxon>Psychodoidea</taxon>
        <taxon>Psychodidae</taxon>
        <taxon>Nyssomyia</taxon>
    </lineage>
</organism>
<evidence type="ECO:0000256" key="10">
    <source>
        <dbReference type="PROSITE-ProRule" id="PRU00134"/>
    </source>
</evidence>
<evidence type="ECO:0000256" key="5">
    <source>
        <dbReference type="ARBA" id="ARBA00022833"/>
    </source>
</evidence>